<organism evidence="1 2">
    <name type="scientific">Sphingorhabdus pulchriflava</name>
    <dbReference type="NCBI Taxonomy" id="2292257"/>
    <lineage>
        <taxon>Bacteria</taxon>
        <taxon>Pseudomonadati</taxon>
        <taxon>Pseudomonadota</taxon>
        <taxon>Alphaproteobacteria</taxon>
        <taxon>Sphingomonadales</taxon>
        <taxon>Sphingomonadaceae</taxon>
        <taxon>Sphingorhabdus</taxon>
    </lineage>
</organism>
<dbReference type="EMBL" id="QRGP01000001">
    <property type="protein sequence ID" value="RDV06172.1"/>
    <property type="molecule type" value="Genomic_DNA"/>
</dbReference>
<dbReference type="Pfam" id="PF22000">
    <property type="entry name" value="DUF6929"/>
    <property type="match status" value="1"/>
</dbReference>
<keyword evidence="2" id="KW-1185">Reference proteome</keyword>
<accession>A0A371BF00</accession>
<protein>
    <submittedName>
        <fullName evidence="1">Uncharacterized protein</fullName>
    </submittedName>
</protein>
<dbReference type="Proteomes" id="UP000263833">
    <property type="component" value="Unassembled WGS sequence"/>
</dbReference>
<evidence type="ECO:0000313" key="1">
    <source>
        <dbReference type="EMBL" id="RDV06172.1"/>
    </source>
</evidence>
<reference evidence="2" key="1">
    <citation type="submission" date="2018-08" db="EMBL/GenBank/DDBJ databases">
        <authorList>
            <person name="Kim S.-J."/>
            <person name="Jung G.-Y."/>
        </authorList>
    </citation>
    <scope>NUCLEOTIDE SEQUENCE [LARGE SCALE GENOMIC DNA]</scope>
    <source>
        <strain evidence="2">GY_G</strain>
    </source>
</reference>
<dbReference type="InterPro" id="IPR053851">
    <property type="entry name" value="DUF6929"/>
</dbReference>
<dbReference type="RefSeq" id="WP_115547732.1">
    <property type="nucleotide sequence ID" value="NZ_QRGP01000001.1"/>
</dbReference>
<evidence type="ECO:0000313" key="2">
    <source>
        <dbReference type="Proteomes" id="UP000263833"/>
    </source>
</evidence>
<name>A0A371BF00_9SPHN</name>
<dbReference type="AlphaFoldDB" id="A0A371BF00"/>
<dbReference type="OrthoDB" id="8357313at2"/>
<sequence>MKLDFIRPLNVEAPLASGRSFLSAASGMVRFGNRIFVVADDDVHLATFNGSDAGRLIGLLPDALPHDAKARKKAKPDFEILLALDGNRLLALGSGSTERRMRGVIVDVYKPSPTILLDLTPLIAAISMLVPEVNLEGGVIDGDRLLLFNRGNMAAPATQVIETSVVATLSGSAAKVRLARELDFPDIQGVPLTATDACQLEDGCFLLSAVAEATDNSYADGALAGAGVVLLDHELNVIAVEFVEPSVKIEGIVAKRVEDGIEFFCVTDADDPVQPAGLYRALWRT</sequence>
<proteinExistence type="predicted"/>
<comment type="caution">
    <text evidence="1">The sequence shown here is derived from an EMBL/GenBank/DDBJ whole genome shotgun (WGS) entry which is preliminary data.</text>
</comment>
<gene>
    <name evidence="1" type="ORF">DXH95_01670</name>
</gene>